<evidence type="ECO:0000313" key="3">
    <source>
        <dbReference type="EMBL" id="MFC0316632.1"/>
    </source>
</evidence>
<dbReference type="Proteomes" id="UP001589783">
    <property type="component" value="Unassembled WGS sequence"/>
</dbReference>
<reference evidence="3 4" key="1">
    <citation type="submission" date="2024-09" db="EMBL/GenBank/DDBJ databases">
        <authorList>
            <person name="Sun Q."/>
            <person name="Mori K."/>
        </authorList>
    </citation>
    <scope>NUCLEOTIDE SEQUENCE [LARGE SCALE GENOMIC DNA]</scope>
    <source>
        <strain evidence="3 4">CCM 7957</strain>
    </source>
</reference>
<gene>
    <name evidence="3" type="ORF">ACFFJD_17455</name>
</gene>
<comment type="caution">
    <text evidence="3">The sequence shown here is derived from an EMBL/GenBank/DDBJ whole genome shotgun (WGS) entry which is preliminary data.</text>
</comment>
<feature type="transmembrane region" description="Helical" evidence="2">
    <location>
        <begin position="138"/>
        <end position="160"/>
    </location>
</feature>
<evidence type="ECO:0000256" key="1">
    <source>
        <dbReference type="SAM" id="MobiDB-lite"/>
    </source>
</evidence>
<dbReference type="RefSeq" id="WP_382366500.1">
    <property type="nucleotide sequence ID" value="NZ_JBHLWV010000056.1"/>
</dbReference>
<sequence>MSDEKPDAEQPDAQVPEIPEIPAVPEVPERSADVETPAVETEGAETESAETEAAETTEIAEPTTDSLPVVAPSPQPAADDPGTRPVTRRMPVPDLSAEDPAAGRFAPIPGQTGAAPRPTVVRTRPRGGALTKSRGRTIGLIATAVVLLLVIAGVSTELYVRNKVTGCIEDAFTNMTGTSTTVSVPRGPLIGAWFTGSVPWVQVDTNDSPSGTAMRLHARADEVARDGRSVQSLRGTAFIPYERVQEMAGDGSGGQQMSGAEISSITGNADGSMTIEASYPVAFFSVPATVVIKPTQVDGKVEFRVEEAKAFGIGLPNDFAQQMVDQVTDAMLGPLFAEISVDKLEASDRGIDVAFTGQDVNLQAASTATGTGTQCT</sequence>
<dbReference type="InterPro" id="IPR021373">
    <property type="entry name" value="DUF2993"/>
</dbReference>
<feature type="region of interest" description="Disordered" evidence="1">
    <location>
        <begin position="1"/>
        <end position="128"/>
    </location>
</feature>
<organism evidence="3 4">
    <name type="scientific">Gordonia phosphorivorans</name>
    <dbReference type="NCBI Taxonomy" id="1056982"/>
    <lineage>
        <taxon>Bacteria</taxon>
        <taxon>Bacillati</taxon>
        <taxon>Actinomycetota</taxon>
        <taxon>Actinomycetes</taxon>
        <taxon>Mycobacteriales</taxon>
        <taxon>Gordoniaceae</taxon>
        <taxon>Gordonia</taxon>
    </lineage>
</organism>
<accession>A0ABV6HCM7</accession>
<keyword evidence="2" id="KW-0812">Transmembrane</keyword>
<protein>
    <submittedName>
        <fullName evidence="3">LmeA family phospholipid-binding protein</fullName>
    </submittedName>
</protein>
<keyword evidence="2" id="KW-1133">Transmembrane helix</keyword>
<proteinExistence type="predicted"/>
<keyword evidence="4" id="KW-1185">Reference proteome</keyword>
<evidence type="ECO:0000256" key="2">
    <source>
        <dbReference type="SAM" id="Phobius"/>
    </source>
</evidence>
<feature type="compositionally biased region" description="Acidic residues" evidence="1">
    <location>
        <begin position="42"/>
        <end position="55"/>
    </location>
</feature>
<dbReference type="EMBL" id="JBHLWV010000056">
    <property type="protein sequence ID" value="MFC0316632.1"/>
    <property type="molecule type" value="Genomic_DNA"/>
</dbReference>
<dbReference type="Pfam" id="PF11209">
    <property type="entry name" value="LmeA"/>
    <property type="match status" value="1"/>
</dbReference>
<keyword evidence="2" id="KW-0472">Membrane</keyword>
<evidence type="ECO:0000313" key="4">
    <source>
        <dbReference type="Proteomes" id="UP001589783"/>
    </source>
</evidence>
<name>A0ABV6HCM7_9ACTN</name>
<feature type="compositionally biased region" description="Low complexity" evidence="1">
    <location>
        <begin position="15"/>
        <end position="26"/>
    </location>
</feature>